<reference evidence="2 3" key="1">
    <citation type="submission" date="2024-02" db="EMBL/GenBank/DDBJ databases">
        <authorList>
            <person name="Vignale AGUSTIN F."/>
            <person name="Sosa J E."/>
            <person name="Modenutti C."/>
        </authorList>
    </citation>
    <scope>NUCLEOTIDE SEQUENCE [LARGE SCALE GENOMIC DNA]</scope>
</reference>
<feature type="region of interest" description="Disordered" evidence="1">
    <location>
        <begin position="40"/>
        <end position="68"/>
    </location>
</feature>
<dbReference type="EMBL" id="CAUOFW020000114">
    <property type="protein sequence ID" value="CAK9133672.1"/>
    <property type="molecule type" value="Genomic_DNA"/>
</dbReference>
<proteinExistence type="predicted"/>
<feature type="compositionally biased region" description="Low complexity" evidence="1">
    <location>
        <begin position="57"/>
        <end position="68"/>
    </location>
</feature>
<dbReference type="AlphaFoldDB" id="A0ABC8QMT4"/>
<evidence type="ECO:0000256" key="1">
    <source>
        <dbReference type="SAM" id="MobiDB-lite"/>
    </source>
</evidence>
<name>A0ABC8QMT4_9AQUA</name>
<evidence type="ECO:0000313" key="2">
    <source>
        <dbReference type="EMBL" id="CAK9133672.1"/>
    </source>
</evidence>
<protein>
    <submittedName>
        <fullName evidence="2">Uncharacterized protein</fullName>
    </submittedName>
</protein>
<dbReference type="Proteomes" id="UP001642360">
    <property type="component" value="Unassembled WGS sequence"/>
</dbReference>
<accession>A0ABC8QMT4</accession>
<sequence length="68" mass="7268">MQSPDGIFSLQGQELSNLQQNISTEDEANLSSRDEAGRKSFPLFLSGEDNSPVSFAQSSGNVSSQQSS</sequence>
<keyword evidence="3" id="KW-1185">Reference proteome</keyword>
<evidence type="ECO:0000313" key="3">
    <source>
        <dbReference type="Proteomes" id="UP001642360"/>
    </source>
</evidence>
<comment type="caution">
    <text evidence="2">The sequence shown here is derived from an EMBL/GenBank/DDBJ whole genome shotgun (WGS) entry which is preliminary data.</text>
</comment>
<gene>
    <name evidence="2" type="ORF">ILEXP_LOCUS590</name>
</gene>
<organism evidence="2 3">
    <name type="scientific">Ilex paraguariensis</name>
    <name type="common">yerba mate</name>
    <dbReference type="NCBI Taxonomy" id="185542"/>
    <lineage>
        <taxon>Eukaryota</taxon>
        <taxon>Viridiplantae</taxon>
        <taxon>Streptophyta</taxon>
        <taxon>Embryophyta</taxon>
        <taxon>Tracheophyta</taxon>
        <taxon>Spermatophyta</taxon>
        <taxon>Magnoliopsida</taxon>
        <taxon>eudicotyledons</taxon>
        <taxon>Gunneridae</taxon>
        <taxon>Pentapetalae</taxon>
        <taxon>asterids</taxon>
        <taxon>campanulids</taxon>
        <taxon>Aquifoliales</taxon>
        <taxon>Aquifoliaceae</taxon>
        <taxon>Ilex</taxon>
    </lineage>
</organism>